<feature type="region of interest" description="Disordered" evidence="5">
    <location>
        <begin position="1"/>
        <end position="105"/>
    </location>
</feature>
<dbReference type="Pfam" id="PF01428">
    <property type="entry name" value="zf-AN1"/>
    <property type="match status" value="1"/>
</dbReference>
<dbReference type="SMART" id="SM00154">
    <property type="entry name" value="ZnF_AN1"/>
    <property type="match status" value="1"/>
</dbReference>
<dbReference type="OrthoDB" id="428577at2759"/>
<dbReference type="VEuPathDB" id="FungiDB:GVI51_L10153"/>
<proteinExistence type="predicted"/>
<sequence>MNTKEEEVRVEEAKKGTPERVESILNGDQEENSSITSGASHGKVTPMLLKQLSSSSFRSSISESSNTSITSLVSTTEAKSPGSSGSSTSTKVGKKSSGLKKKKKKNQCYFDKCTSVASKFVGDCNFCKGHYCSRHRLMENHACEGLTSCKEQMHQRNADKLASEQTHTRKIQI</sequence>
<dbReference type="SUPFAM" id="SSF118310">
    <property type="entry name" value="AN1-like Zinc finger"/>
    <property type="match status" value="1"/>
</dbReference>
<dbReference type="FunFam" id="4.10.1110.10:FF:000008">
    <property type="entry name" value="YOR052C-like protein"/>
    <property type="match status" value="1"/>
</dbReference>
<dbReference type="PROSITE" id="PS51039">
    <property type="entry name" value="ZF_AN1"/>
    <property type="match status" value="1"/>
</dbReference>
<keyword evidence="1" id="KW-0479">Metal-binding</keyword>
<dbReference type="GO" id="GO:0071243">
    <property type="term" value="P:cellular response to arsenic-containing substance"/>
    <property type="evidence" value="ECO:0007669"/>
    <property type="project" value="EnsemblFungi"/>
</dbReference>
<evidence type="ECO:0000256" key="1">
    <source>
        <dbReference type="ARBA" id="ARBA00022723"/>
    </source>
</evidence>
<evidence type="ECO:0000256" key="4">
    <source>
        <dbReference type="PROSITE-ProRule" id="PRU00449"/>
    </source>
</evidence>
<feature type="domain" description="AN1-type" evidence="6">
    <location>
        <begin position="102"/>
        <end position="151"/>
    </location>
</feature>
<dbReference type="Gene3D" id="4.10.1110.10">
    <property type="entry name" value="AN1-like Zinc finger"/>
    <property type="match status" value="1"/>
</dbReference>
<dbReference type="AlphaFoldDB" id="A0A0W0DAD7"/>
<evidence type="ECO:0000256" key="5">
    <source>
        <dbReference type="SAM" id="MobiDB-lite"/>
    </source>
</evidence>
<evidence type="ECO:0000259" key="6">
    <source>
        <dbReference type="PROSITE" id="PS51039"/>
    </source>
</evidence>
<dbReference type="InterPro" id="IPR000058">
    <property type="entry name" value="Znf_AN1"/>
</dbReference>
<dbReference type="EMBL" id="LLZZ01000017">
    <property type="protein sequence ID" value="KTB12702.1"/>
    <property type="molecule type" value="Genomic_DNA"/>
</dbReference>
<dbReference type="VEuPathDB" id="FungiDB:CAGL0L10186g"/>
<accession>A0A0W0DAD7</accession>
<feature type="compositionally biased region" description="Basic and acidic residues" evidence="5">
    <location>
        <begin position="1"/>
        <end position="22"/>
    </location>
</feature>
<organism evidence="8 9">
    <name type="scientific">Candida glabrata</name>
    <name type="common">Yeast</name>
    <name type="synonym">Torulopsis glabrata</name>
    <dbReference type="NCBI Taxonomy" id="5478"/>
    <lineage>
        <taxon>Eukaryota</taxon>
        <taxon>Fungi</taxon>
        <taxon>Dikarya</taxon>
        <taxon>Ascomycota</taxon>
        <taxon>Saccharomycotina</taxon>
        <taxon>Saccharomycetes</taxon>
        <taxon>Saccharomycetales</taxon>
        <taxon>Saccharomycetaceae</taxon>
        <taxon>Nakaseomyces</taxon>
    </lineage>
</organism>
<dbReference type="EMBL" id="LLZZ01000122">
    <property type="protein sequence ID" value="KTB02897.1"/>
    <property type="molecule type" value="Genomic_DNA"/>
</dbReference>
<gene>
    <name evidence="7" type="ORF">AO440_004733</name>
    <name evidence="8" type="ORF">AO440_005839</name>
</gene>
<dbReference type="InterPro" id="IPR035896">
    <property type="entry name" value="AN1-like_Znf"/>
</dbReference>
<reference evidence="8 9" key="1">
    <citation type="submission" date="2015-10" db="EMBL/GenBank/DDBJ databases">
        <title>Draft genomes sequences of Candida glabrata isolates 1A, 1B, 2A, 2B, 3A and 3B.</title>
        <authorList>
            <person name="Haavelsrud O.E."/>
            <person name="Gaustad P."/>
        </authorList>
    </citation>
    <scope>NUCLEOTIDE SEQUENCE [LARGE SCALE GENOMIC DNA]</scope>
    <source>
        <strain evidence="8">910700640</strain>
    </source>
</reference>
<keyword evidence="2 4" id="KW-0863">Zinc-finger</keyword>
<feature type="compositionally biased region" description="Low complexity" evidence="5">
    <location>
        <begin position="53"/>
        <end position="91"/>
    </location>
</feature>
<dbReference type="Proteomes" id="UP000054886">
    <property type="component" value="Unassembled WGS sequence"/>
</dbReference>
<name>A0A0W0DAD7_CANGB</name>
<evidence type="ECO:0000313" key="9">
    <source>
        <dbReference type="Proteomes" id="UP000054886"/>
    </source>
</evidence>
<dbReference type="VEuPathDB" id="FungiDB:GWK60_L14179"/>
<dbReference type="GO" id="GO:0071218">
    <property type="term" value="P:cellular response to misfolded protein"/>
    <property type="evidence" value="ECO:0007669"/>
    <property type="project" value="EnsemblFungi"/>
</dbReference>
<protein>
    <submittedName>
        <fullName evidence="8">AN1-type zinc finger protein TMC1</fullName>
    </submittedName>
</protein>
<evidence type="ECO:0000256" key="3">
    <source>
        <dbReference type="ARBA" id="ARBA00022833"/>
    </source>
</evidence>
<feature type="compositionally biased region" description="Basic residues" evidence="5">
    <location>
        <begin position="92"/>
        <end position="105"/>
    </location>
</feature>
<evidence type="ECO:0000313" key="7">
    <source>
        <dbReference type="EMBL" id="KTB02897.1"/>
    </source>
</evidence>
<dbReference type="GO" id="GO:0008270">
    <property type="term" value="F:zinc ion binding"/>
    <property type="evidence" value="ECO:0007669"/>
    <property type="project" value="UniProtKB-KW"/>
</dbReference>
<evidence type="ECO:0000313" key="8">
    <source>
        <dbReference type="EMBL" id="KTB12702.1"/>
    </source>
</evidence>
<dbReference type="VEuPathDB" id="FungiDB:B1J91_L10186g"/>
<comment type="caution">
    <text evidence="8">The sequence shown here is derived from an EMBL/GenBank/DDBJ whole genome shotgun (WGS) entry which is preliminary data.</text>
</comment>
<evidence type="ECO:0000256" key="2">
    <source>
        <dbReference type="ARBA" id="ARBA00022771"/>
    </source>
</evidence>
<keyword evidence="3" id="KW-0862">Zinc</keyword>